<evidence type="ECO:0000313" key="1">
    <source>
        <dbReference type="EMBL" id="RYR65845.1"/>
    </source>
</evidence>
<reference evidence="1 2" key="1">
    <citation type="submission" date="2019-01" db="EMBL/GenBank/DDBJ databases">
        <title>Sequencing of cultivated peanut Arachis hypogaea provides insights into genome evolution and oil improvement.</title>
        <authorList>
            <person name="Chen X."/>
        </authorList>
    </citation>
    <scope>NUCLEOTIDE SEQUENCE [LARGE SCALE GENOMIC DNA]</scope>
    <source>
        <strain evidence="2">cv. Fuhuasheng</strain>
        <tissue evidence="1">Leaves</tissue>
    </source>
</reference>
<organism evidence="1 2">
    <name type="scientific">Arachis hypogaea</name>
    <name type="common">Peanut</name>
    <dbReference type="NCBI Taxonomy" id="3818"/>
    <lineage>
        <taxon>Eukaryota</taxon>
        <taxon>Viridiplantae</taxon>
        <taxon>Streptophyta</taxon>
        <taxon>Embryophyta</taxon>
        <taxon>Tracheophyta</taxon>
        <taxon>Spermatophyta</taxon>
        <taxon>Magnoliopsida</taxon>
        <taxon>eudicotyledons</taxon>
        <taxon>Gunneridae</taxon>
        <taxon>Pentapetalae</taxon>
        <taxon>rosids</taxon>
        <taxon>fabids</taxon>
        <taxon>Fabales</taxon>
        <taxon>Fabaceae</taxon>
        <taxon>Papilionoideae</taxon>
        <taxon>50 kb inversion clade</taxon>
        <taxon>dalbergioids sensu lato</taxon>
        <taxon>Dalbergieae</taxon>
        <taxon>Pterocarpus clade</taxon>
        <taxon>Arachis</taxon>
    </lineage>
</organism>
<name>A0A445DRN5_ARAHY</name>
<proteinExistence type="predicted"/>
<keyword evidence="2" id="KW-1185">Reference proteome</keyword>
<comment type="caution">
    <text evidence="1">The sequence shown here is derived from an EMBL/GenBank/DDBJ whole genome shotgun (WGS) entry which is preliminary data.</text>
</comment>
<evidence type="ECO:0000313" key="2">
    <source>
        <dbReference type="Proteomes" id="UP000289738"/>
    </source>
</evidence>
<sequence>MEIDRNQFPHSWACGSPILLKRIRGFHQFQNHTQGQCKLQPIHIVLHNIKQRFWNSKRPNQNQVYKHQTCKIDNI</sequence>
<protein>
    <submittedName>
        <fullName evidence="1">Uncharacterized protein</fullName>
    </submittedName>
</protein>
<gene>
    <name evidence="1" type="ORF">Ahy_A03g011765</name>
</gene>
<dbReference type="Proteomes" id="UP000289738">
    <property type="component" value="Chromosome A03"/>
</dbReference>
<dbReference type="AlphaFoldDB" id="A0A445DRN5"/>
<accession>A0A445DRN5</accession>
<dbReference type="EMBL" id="SDMP01000003">
    <property type="protein sequence ID" value="RYR65845.1"/>
    <property type="molecule type" value="Genomic_DNA"/>
</dbReference>